<keyword evidence="4" id="KW-1185">Reference proteome</keyword>
<reference evidence="3 4" key="2">
    <citation type="journal article" date="2016" name="Science">
        <title>A bacterium that degrades and assimilates poly(ethylene terephthalate).</title>
        <authorList>
            <person name="Yoshida S."/>
            <person name="Hiraga K."/>
            <person name="Takehana T."/>
            <person name="Taniguchi I."/>
            <person name="Yamaji H."/>
            <person name="Maeda Y."/>
            <person name="Toyohara K."/>
            <person name="Miyamoto K."/>
            <person name="Kimura Y."/>
            <person name="Oda K."/>
        </authorList>
    </citation>
    <scope>NUCLEOTIDE SEQUENCE [LARGE SCALE GENOMIC DNA]</scope>
    <source>
        <strain evidence="4">NBRC 110686 / TISTR 2288 / 201-F6</strain>
    </source>
</reference>
<accession>A0A0K8NZ67</accession>
<protein>
    <recommendedName>
        <fullName evidence="2">Phosphatidic acid phosphatase type 2/haloperoxidase domain-containing protein</fullName>
    </recommendedName>
</protein>
<reference evidence="4" key="1">
    <citation type="submission" date="2015-07" db="EMBL/GenBank/DDBJ databases">
        <title>Discovery of a poly(ethylene terephthalate assimilation.</title>
        <authorList>
            <person name="Yoshida S."/>
            <person name="Hiraga K."/>
            <person name="Takehana T."/>
            <person name="Taniguchi I."/>
            <person name="Yamaji H."/>
            <person name="Maeda Y."/>
            <person name="Toyohara K."/>
            <person name="Miyamoto K."/>
            <person name="Kimura Y."/>
            <person name="Oda K."/>
        </authorList>
    </citation>
    <scope>NUCLEOTIDE SEQUENCE [LARGE SCALE GENOMIC DNA]</scope>
    <source>
        <strain evidence="4">NBRC 110686 / TISTR 2288 / 201-F6</strain>
    </source>
</reference>
<organism evidence="3 4">
    <name type="scientific">Piscinibacter sakaiensis</name>
    <name type="common">Ideonella sakaiensis</name>
    <dbReference type="NCBI Taxonomy" id="1547922"/>
    <lineage>
        <taxon>Bacteria</taxon>
        <taxon>Pseudomonadati</taxon>
        <taxon>Pseudomonadota</taxon>
        <taxon>Betaproteobacteria</taxon>
        <taxon>Burkholderiales</taxon>
        <taxon>Sphaerotilaceae</taxon>
        <taxon>Piscinibacter</taxon>
    </lineage>
</organism>
<dbReference type="AlphaFoldDB" id="A0A0K8NZ67"/>
<evidence type="ECO:0000313" key="4">
    <source>
        <dbReference type="Proteomes" id="UP000037660"/>
    </source>
</evidence>
<dbReference type="STRING" id="1547922.ISF6_0806"/>
<feature type="transmembrane region" description="Helical" evidence="1">
    <location>
        <begin position="111"/>
        <end position="129"/>
    </location>
</feature>
<proteinExistence type="predicted"/>
<keyword evidence="1" id="KW-0812">Transmembrane</keyword>
<feature type="transmembrane region" description="Helical" evidence="1">
    <location>
        <begin position="221"/>
        <end position="240"/>
    </location>
</feature>
<feature type="transmembrane region" description="Helical" evidence="1">
    <location>
        <begin position="26"/>
        <end position="44"/>
    </location>
</feature>
<evidence type="ECO:0000256" key="1">
    <source>
        <dbReference type="SAM" id="Phobius"/>
    </source>
</evidence>
<dbReference type="InterPro" id="IPR000326">
    <property type="entry name" value="PAP2/HPO"/>
</dbReference>
<gene>
    <name evidence="3" type="ORF">ISF6_0806</name>
</gene>
<dbReference type="Proteomes" id="UP000037660">
    <property type="component" value="Unassembled WGS sequence"/>
</dbReference>
<name>A0A0K8NZ67_PISS1</name>
<feature type="transmembrane region" description="Helical" evidence="1">
    <location>
        <begin position="84"/>
        <end position="105"/>
    </location>
</feature>
<sequence length="255" mass="26699">MTAPALPLAAPRPADPPAAPRPGRVIALHLLAIPLAFATAATLLRQSGLDTALSARFFDPASGHFLVSGSGWAEAIGHRALKSAVLALWLLLIAAAVAARWLPALRPHQRLLWTTVAAMGLGPALVTVLKDINSHACPWDLVQFGGSAEPSARWFVPRIEAGRCFPSGHAAAGFSLVAPALALQVLGRRRLAHGAFALTLVAGAVFGGVRLVQGAHFMSHNLWSAAVDWFVAALVFLPLLRRGTAPATPAQGHRP</sequence>
<dbReference type="Gene3D" id="1.20.144.10">
    <property type="entry name" value="Phosphatidic acid phosphatase type 2/haloperoxidase"/>
    <property type="match status" value="1"/>
</dbReference>
<evidence type="ECO:0000313" key="3">
    <source>
        <dbReference type="EMBL" id="GAP35215.1"/>
    </source>
</evidence>
<dbReference type="RefSeq" id="WP_054019284.1">
    <property type="nucleotide sequence ID" value="NZ_BBYR01000017.1"/>
</dbReference>
<dbReference type="SUPFAM" id="SSF48317">
    <property type="entry name" value="Acid phosphatase/Vanadium-dependent haloperoxidase"/>
    <property type="match status" value="1"/>
</dbReference>
<evidence type="ECO:0000259" key="2">
    <source>
        <dbReference type="Pfam" id="PF01569"/>
    </source>
</evidence>
<dbReference type="Pfam" id="PF01569">
    <property type="entry name" value="PAP2"/>
    <property type="match status" value="1"/>
</dbReference>
<dbReference type="CDD" id="cd03396">
    <property type="entry name" value="PAP2_like_6"/>
    <property type="match status" value="1"/>
</dbReference>
<dbReference type="OrthoDB" id="7348799at2"/>
<keyword evidence="1" id="KW-1133">Transmembrane helix</keyword>
<feature type="transmembrane region" description="Helical" evidence="1">
    <location>
        <begin position="191"/>
        <end position="209"/>
    </location>
</feature>
<keyword evidence="1" id="KW-0472">Membrane</keyword>
<dbReference type="InterPro" id="IPR036938">
    <property type="entry name" value="PAP2/HPO_sf"/>
</dbReference>
<comment type="caution">
    <text evidence="3">The sequence shown here is derived from an EMBL/GenBank/DDBJ whole genome shotgun (WGS) entry which is preliminary data.</text>
</comment>
<dbReference type="EMBL" id="BBYR01000017">
    <property type="protein sequence ID" value="GAP35215.1"/>
    <property type="molecule type" value="Genomic_DNA"/>
</dbReference>
<feature type="domain" description="Phosphatidic acid phosphatase type 2/haloperoxidase" evidence="2">
    <location>
        <begin position="112"/>
        <end position="237"/>
    </location>
</feature>